<dbReference type="Pfam" id="PF19289">
    <property type="entry name" value="PmbA_TldD_3rd"/>
    <property type="match status" value="1"/>
</dbReference>
<feature type="domain" description="Metalloprotease TldD/E N-terminal" evidence="2">
    <location>
        <begin position="23"/>
        <end position="87"/>
    </location>
</feature>
<dbReference type="InterPro" id="IPR036059">
    <property type="entry name" value="TldD/PmbA_sf"/>
</dbReference>
<evidence type="ECO:0000256" key="1">
    <source>
        <dbReference type="ARBA" id="ARBA00005836"/>
    </source>
</evidence>
<gene>
    <name evidence="5" type="ORF">Aam_049_003</name>
</gene>
<protein>
    <submittedName>
        <fullName evidence="5">Zn-dependent microcin-processing peptidase U62/PmbA/TldD</fullName>
    </submittedName>
</protein>
<dbReference type="InterPro" id="IPR045569">
    <property type="entry name" value="Metalloprtase-TldD/E_C"/>
</dbReference>
<dbReference type="InterPro" id="IPR035068">
    <property type="entry name" value="TldD/PmbA_N"/>
</dbReference>
<dbReference type="SUPFAM" id="SSF111283">
    <property type="entry name" value="Putative modulator of DNA gyrase, PmbA/TldD"/>
    <property type="match status" value="1"/>
</dbReference>
<dbReference type="STRING" id="1120923.SAMN02746095_03093"/>
<dbReference type="Pfam" id="PF01523">
    <property type="entry name" value="PmbA_TldD_1st"/>
    <property type="match status" value="1"/>
</dbReference>
<dbReference type="Pfam" id="PF19290">
    <property type="entry name" value="PmbA_TldD_2nd"/>
    <property type="match status" value="1"/>
</dbReference>
<dbReference type="OrthoDB" id="9803618at2"/>
<evidence type="ECO:0000259" key="3">
    <source>
        <dbReference type="Pfam" id="PF19289"/>
    </source>
</evidence>
<feature type="domain" description="Metalloprotease TldD/E C-terminal" evidence="3">
    <location>
        <begin position="227"/>
        <end position="433"/>
    </location>
</feature>
<feature type="domain" description="Metalloprotease TldD/E central" evidence="4">
    <location>
        <begin position="114"/>
        <end position="219"/>
    </location>
</feature>
<dbReference type="InterPro" id="IPR045570">
    <property type="entry name" value="Metalloprtase-TldD/E_cen_dom"/>
</dbReference>
<comment type="caution">
    <text evidence="5">The sequence shown here is derived from an EMBL/GenBank/DDBJ whole genome shotgun (WGS) entry which is preliminary data.</text>
</comment>
<dbReference type="Gene3D" id="3.30.2290.10">
    <property type="entry name" value="PmbA/TldD superfamily"/>
    <property type="match status" value="1"/>
</dbReference>
<dbReference type="Proteomes" id="UP000032668">
    <property type="component" value="Unassembled WGS sequence"/>
</dbReference>
<proteinExistence type="inferred from homology"/>
<dbReference type="PANTHER" id="PTHR43421:SF1">
    <property type="entry name" value="METALLOPROTEASE PMBA"/>
    <property type="match status" value="1"/>
</dbReference>
<dbReference type="InterPro" id="IPR047657">
    <property type="entry name" value="PmbA"/>
</dbReference>
<accession>A0A0D6PGJ7</accession>
<reference evidence="5 6" key="1">
    <citation type="submission" date="2012-11" db="EMBL/GenBank/DDBJ databases">
        <title>Whole genome sequence of Acidocella aminolytica 101 = DSM 11237.</title>
        <authorList>
            <person name="Azuma Y."/>
            <person name="Higashiura N."/>
            <person name="Hirakawa H."/>
            <person name="Matsushita K."/>
        </authorList>
    </citation>
    <scope>NUCLEOTIDE SEQUENCE [LARGE SCALE GENOMIC DNA]</scope>
    <source>
        <strain evidence="6">101 / DSM 11237</strain>
    </source>
</reference>
<name>A0A0D6PGJ7_9PROT</name>
<dbReference type="AlphaFoldDB" id="A0A0D6PGJ7"/>
<comment type="similarity">
    <text evidence="1">Belongs to the peptidase U62 family.</text>
</comment>
<evidence type="ECO:0000259" key="4">
    <source>
        <dbReference type="Pfam" id="PF19290"/>
    </source>
</evidence>
<dbReference type="GO" id="GO:0005829">
    <property type="term" value="C:cytosol"/>
    <property type="evidence" value="ECO:0007669"/>
    <property type="project" value="TreeGrafter"/>
</dbReference>
<evidence type="ECO:0000313" key="6">
    <source>
        <dbReference type="Proteomes" id="UP000032668"/>
    </source>
</evidence>
<dbReference type="InterPro" id="IPR002510">
    <property type="entry name" value="Metalloprtase-TldD/E_N"/>
</dbReference>
<organism evidence="5 6">
    <name type="scientific">Acidocella aminolytica 101 = DSM 11237</name>
    <dbReference type="NCBI Taxonomy" id="1120923"/>
    <lineage>
        <taxon>Bacteria</taxon>
        <taxon>Pseudomonadati</taxon>
        <taxon>Pseudomonadota</taxon>
        <taxon>Alphaproteobacteria</taxon>
        <taxon>Acetobacterales</taxon>
        <taxon>Acidocellaceae</taxon>
        <taxon>Acidocella</taxon>
    </lineage>
</organism>
<sequence>MSALSDAAAALLEAAKQAGAEVAEVGLYEGTSVGIQRRLRKIEETERAETTELGLRVFLGRCSASVSASSIDHGAFQRMAEQAVAMAKVVPEDPYAEIPFAPPALDAAFLELDDPVEPSADLLIERATAAEEAALAVPGITNSEGASASWSRSISVLATSRGFLGEYARSFHSVSVTAIAGAGTDMQRDYDFDSVIHAEDLGDPAQLGRNAAARALARLNPRRPVTARLPVLFDPRVAGSILGNLASAISGASIARGTSFLKDALGEQIFASGINIVDDPLRVRGRRSRPFDREGQSVRRMNFIDDGNLTDWVLDTRAANQLGLKTNGHAGGVSNFYMEPGKMTPEQLMADIAEGLYVTEMMGSSINGLTGDYSRGAAGFMIRNGQIAEPVAEFTIAGNLKDMFLNLTPASDLEFKRGTDAPTLRIEGMTLAGA</sequence>
<dbReference type="GO" id="GO:0006508">
    <property type="term" value="P:proteolysis"/>
    <property type="evidence" value="ECO:0007669"/>
    <property type="project" value="InterPro"/>
</dbReference>
<evidence type="ECO:0000313" key="5">
    <source>
        <dbReference type="EMBL" id="GAN80501.1"/>
    </source>
</evidence>
<dbReference type="RefSeq" id="WP_048878914.1">
    <property type="nucleotide sequence ID" value="NZ_BANC01000048.1"/>
</dbReference>
<dbReference type="EMBL" id="BANC01000048">
    <property type="protein sequence ID" value="GAN80501.1"/>
    <property type="molecule type" value="Genomic_DNA"/>
</dbReference>
<dbReference type="GO" id="GO:0008237">
    <property type="term" value="F:metallopeptidase activity"/>
    <property type="evidence" value="ECO:0007669"/>
    <property type="project" value="InterPro"/>
</dbReference>
<evidence type="ECO:0000259" key="2">
    <source>
        <dbReference type="Pfam" id="PF01523"/>
    </source>
</evidence>
<keyword evidence="6" id="KW-1185">Reference proteome</keyword>
<dbReference type="PANTHER" id="PTHR43421">
    <property type="entry name" value="METALLOPROTEASE PMBA"/>
    <property type="match status" value="1"/>
</dbReference>